<keyword evidence="3" id="KW-1185">Reference proteome</keyword>
<proteinExistence type="predicted"/>
<dbReference type="GO" id="GO:0003677">
    <property type="term" value="F:DNA binding"/>
    <property type="evidence" value="ECO:0007669"/>
    <property type="project" value="InterPro"/>
</dbReference>
<feature type="compositionally biased region" description="Polar residues" evidence="1">
    <location>
        <begin position="453"/>
        <end position="466"/>
    </location>
</feature>
<evidence type="ECO:0000259" key="2">
    <source>
        <dbReference type="PROSITE" id="PS50982"/>
    </source>
</evidence>
<dbReference type="SMART" id="SM00391">
    <property type="entry name" value="MBD"/>
    <property type="match status" value="1"/>
</dbReference>
<organism evidence="3 4">
    <name type="scientific">Plectus sambesii</name>
    <dbReference type="NCBI Taxonomy" id="2011161"/>
    <lineage>
        <taxon>Eukaryota</taxon>
        <taxon>Metazoa</taxon>
        <taxon>Ecdysozoa</taxon>
        <taxon>Nematoda</taxon>
        <taxon>Chromadorea</taxon>
        <taxon>Plectida</taxon>
        <taxon>Plectina</taxon>
        <taxon>Plectoidea</taxon>
        <taxon>Plectidae</taxon>
        <taxon>Plectus</taxon>
    </lineage>
</organism>
<dbReference type="InterPro" id="IPR016177">
    <property type="entry name" value="DNA-bd_dom_sf"/>
</dbReference>
<dbReference type="PROSITE" id="PS50982">
    <property type="entry name" value="MBD"/>
    <property type="match status" value="1"/>
</dbReference>
<dbReference type="WBParaSite" id="PSAMB.scaffold3464size18187.g21565.t2">
    <property type="protein sequence ID" value="PSAMB.scaffold3464size18187.g21565.t2"/>
    <property type="gene ID" value="PSAMB.scaffold3464size18187.g21565"/>
</dbReference>
<reference evidence="4" key="1">
    <citation type="submission" date="2022-11" db="UniProtKB">
        <authorList>
            <consortium name="WormBaseParasite"/>
        </authorList>
    </citation>
    <scope>IDENTIFICATION</scope>
</reference>
<feature type="compositionally biased region" description="Polar residues" evidence="1">
    <location>
        <begin position="503"/>
        <end position="512"/>
    </location>
</feature>
<dbReference type="Gene3D" id="3.30.890.10">
    <property type="entry name" value="Methyl-cpg-binding Protein 2, Chain A"/>
    <property type="match status" value="1"/>
</dbReference>
<dbReference type="SUPFAM" id="SSF54171">
    <property type="entry name" value="DNA-binding domain"/>
    <property type="match status" value="1"/>
</dbReference>
<dbReference type="Pfam" id="PF01429">
    <property type="entry name" value="MBD"/>
    <property type="match status" value="1"/>
</dbReference>
<sequence>MPFSTNQIVWAKPRTEDWQPAFVIDVANDIWSFWSGPIEQSRIGYRHVFIIDSKSIELVNEENSIRDFCLGYAESYQSVVVGSDAMKALPLLVQMAAILSGEEIYPGQDWDWQIWAINFIRNCEPIRVSKKFYEKFTKKSRGKISPTIRNSSSMSPETIVIPSVSDDAVVTEKTAPVLTRCVGARKTIRSTGEKSPPKMPDTDNIAIFEPESCYNSETKSTLRASQLVWAFRSGGLKERWWPAVVIEMPTGGSGTAIVAALNKTFDLFCARVTQIEDFCKSFNARVNRVDLKDPEERGNYKYAVRKAVEYVQEAIGGVHCEEDQWLHWALQNVAPYGIGGSVGLGAAQWNNILARTQNQLVQLKRREFGPDQRVSSFEPLHADSAALKGGREKYTSPELVKKRSDMETIFGSKLMHTYHAVSDMDQLADESSADHKSRKKRKRDDDLNAAKWSPTSKAQKSQQSPRTNEKFRHMMMRSLSTPEEEMRALGMEKEHNKLMAVEANSSPASETYSPSKRGGRRSSTSTDIRSLLLPLDAGWLRQITLRKSGEKGASDVYYYFPKGIAFKGSKCRSGREVQALLSDNRSHPACRGFDARVHFSFNGNLTTGHVREMLHTAGDKISADLKAAVR</sequence>
<evidence type="ECO:0000313" key="4">
    <source>
        <dbReference type="WBParaSite" id="PSAMB.scaffold3464size18187.g21565.t2"/>
    </source>
</evidence>
<feature type="compositionally biased region" description="Low complexity" evidence="1">
    <location>
        <begin position="513"/>
        <end position="526"/>
    </location>
</feature>
<feature type="domain" description="MBD" evidence="2">
    <location>
        <begin position="525"/>
        <end position="606"/>
    </location>
</feature>
<dbReference type="Proteomes" id="UP000887566">
    <property type="component" value="Unplaced"/>
</dbReference>
<accession>A0A914WBG0</accession>
<evidence type="ECO:0000313" key="3">
    <source>
        <dbReference type="Proteomes" id="UP000887566"/>
    </source>
</evidence>
<evidence type="ECO:0000256" key="1">
    <source>
        <dbReference type="SAM" id="MobiDB-lite"/>
    </source>
</evidence>
<feature type="region of interest" description="Disordered" evidence="1">
    <location>
        <begin position="503"/>
        <end position="526"/>
    </location>
</feature>
<feature type="region of interest" description="Disordered" evidence="1">
    <location>
        <begin position="427"/>
        <end position="471"/>
    </location>
</feature>
<protein>
    <submittedName>
        <fullName evidence="4">MBD domain-containing protein</fullName>
    </submittedName>
</protein>
<dbReference type="InterPro" id="IPR001739">
    <property type="entry name" value="Methyl_CpG_DNA-bd"/>
</dbReference>
<name>A0A914WBG0_9BILA</name>
<dbReference type="AlphaFoldDB" id="A0A914WBG0"/>